<feature type="transmembrane region" description="Helical" evidence="1">
    <location>
        <begin position="143"/>
        <end position="163"/>
    </location>
</feature>
<feature type="transmembrane region" description="Helical" evidence="1">
    <location>
        <begin position="178"/>
        <end position="202"/>
    </location>
</feature>
<dbReference type="HOGENOM" id="CLU_1350267_0_0_1"/>
<feature type="transmembrane region" description="Helical" evidence="1">
    <location>
        <begin position="105"/>
        <end position="131"/>
    </location>
</feature>
<dbReference type="EMBL" id="CAQQ02115038">
    <property type="status" value="NOT_ANNOTATED_CDS"/>
    <property type="molecule type" value="Genomic_DNA"/>
</dbReference>
<keyword evidence="1" id="KW-0472">Membrane</keyword>
<organism evidence="2 3">
    <name type="scientific">Megaselia scalaris</name>
    <name type="common">Humpbacked fly</name>
    <name type="synonym">Phora scalaris</name>
    <dbReference type="NCBI Taxonomy" id="36166"/>
    <lineage>
        <taxon>Eukaryota</taxon>
        <taxon>Metazoa</taxon>
        <taxon>Ecdysozoa</taxon>
        <taxon>Arthropoda</taxon>
        <taxon>Hexapoda</taxon>
        <taxon>Insecta</taxon>
        <taxon>Pterygota</taxon>
        <taxon>Neoptera</taxon>
        <taxon>Endopterygota</taxon>
        <taxon>Diptera</taxon>
        <taxon>Brachycera</taxon>
        <taxon>Muscomorpha</taxon>
        <taxon>Platypezoidea</taxon>
        <taxon>Phoridae</taxon>
        <taxon>Megaseliini</taxon>
        <taxon>Megaselia</taxon>
    </lineage>
</organism>
<dbReference type="EnsemblMetazoa" id="MESCA006439-RA">
    <property type="protein sequence ID" value="MESCA006439-PA"/>
    <property type="gene ID" value="MESCA006439"/>
</dbReference>
<reference evidence="3" key="1">
    <citation type="submission" date="2013-02" db="EMBL/GenBank/DDBJ databases">
        <authorList>
            <person name="Hughes D."/>
        </authorList>
    </citation>
    <scope>NUCLEOTIDE SEQUENCE</scope>
    <source>
        <strain>Durham</strain>
        <strain evidence="3">NC isolate 2 -- Noor lab</strain>
    </source>
</reference>
<keyword evidence="1" id="KW-0812">Transmembrane</keyword>
<protein>
    <submittedName>
        <fullName evidence="2">Uncharacterized protein</fullName>
    </submittedName>
</protein>
<feature type="transmembrane region" description="Helical" evidence="1">
    <location>
        <begin position="66"/>
        <end position="85"/>
    </location>
</feature>
<reference evidence="2" key="2">
    <citation type="submission" date="2015-06" db="UniProtKB">
        <authorList>
            <consortium name="EnsemblMetazoa"/>
        </authorList>
    </citation>
    <scope>IDENTIFICATION</scope>
</reference>
<evidence type="ECO:0000313" key="2">
    <source>
        <dbReference type="EnsemblMetazoa" id="MESCA006439-PA"/>
    </source>
</evidence>
<dbReference type="EMBL" id="CAQQ02115037">
    <property type="status" value="NOT_ANNOTATED_CDS"/>
    <property type="molecule type" value="Genomic_DNA"/>
</dbReference>
<evidence type="ECO:0000313" key="3">
    <source>
        <dbReference type="Proteomes" id="UP000015102"/>
    </source>
</evidence>
<proteinExistence type="predicted"/>
<evidence type="ECO:0000256" key="1">
    <source>
        <dbReference type="SAM" id="Phobius"/>
    </source>
</evidence>
<dbReference type="STRING" id="36166.T1GRZ2"/>
<sequence length="203" mass="23446">MVITLNGAYFCTKPIPIYMSTDMCTLNLYQLICSISSCILLIITSSYVLYKFRDKRNFFLYHNQRACVLIVLFVMNSIEVARSFLSHEKLLLDKLSEHSKHNESGIYYVIPPFIMANALAGFIVTVCLVFHNRILEIKNLPKLLWCNIIVESVSLICRIYQVYEVTAEYNILDLESFIQIFTTICFGFLLLFDAICIHKILVA</sequence>
<keyword evidence="3" id="KW-1185">Reference proteome</keyword>
<accession>T1GRZ2</accession>
<feature type="transmembrane region" description="Helical" evidence="1">
    <location>
        <begin position="28"/>
        <end position="50"/>
    </location>
</feature>
<keyword evidence="1" id="KW-1133">Transmembrane helix</keyword>
<dbReference type="AlphaFoldDB" id="T1GRZ2"/>
<dbReference type="Proteomes" id="UP000015102">
    <property type="component" value="Unassembled WGS sequence"/>
</dbReference>
<name>T1GRZ2_MEGSC</name>